<dbReference type="PROSITE" id="PS01124">
    <property type="entry name" value="HTH_ARAC_FAMILY_2"/>
    <property type="match status" value="1"/>
</dbReference>
<sequence>MLPPPSTAPGQYLSVETSDAQLQAACLPGWTQDYMQLSCGQFVGRLIEVKLGPVQVYRETLNQATDERCQGPDGRCTVGMTLSGPGGFLQGRPMGEHSLWVLPANEFIRYRAPQDSDIVVASLDTEVLLRHARIVLDRDITPLLDDAPLRGLTSLTGTRFRRMLGNAIRASATSPELLRHDASLRQLASDVLDACVLALGESQLDTRLLRDQQHVHRAIVDRAREFILDRRGAAPTVTDLCEQLRMSRRGLHHAFVHVLDISPVAFIRQVRLHEVRRMLVEDGVPASTAAHAWGFWHLGIFSQYYKALFGELPSVTARTPGHARLRPLDARMAGALADELVLG</sequence>
<dbReference type="GO" id="GO:0003700">
    <property type="term" value="F:DNA-binding transcription factor activity"/>
    <property type="evidence" value="ECO:0007669"/>
    <property type="project" value="InterPro"/>
</dbReference>
<dbReference type="InterPro" id="IPR009057">
    <property type="entry name" value="Homeodomain-like_sf"/>
</dbReference>
<reference evidence="6" key="1">
    <citation type="submission" date="2025-08" db="UniProtKB">
        <authorList>
            <consortium name="RefSeq"/>
        </authorList>
    </citation>
    <scope>IDENTIFICATION</scope>
</reference>
<evidence type="ECO:0000256" key="2">
    <source>
        <dbReference type="ARBA" id="ARBA00023125"/>
    </source>
</evidence>
<evidence type="ECO:0000313" key="6">
    <source>
        <dbReference type="RefSeq" id="WP_051377917.1"/>
    </source>
</evidence>
<dbReference type="RefSeq" id="WP_051377917.1">
    <property type="nucleotide sequence ID" value="NZ_AXWS01000007.1"/>
</dbReference>
<evidence type="ECO:0000256" key="3">
    <source>
        <dbReference type="ARBA" id="ARBA00023163"/>
    </source>
</evidence>
<dbReference type="Gene3D" id="1.10.10.60">
    <property type="entry name" value="Homeodomain-like"/>
    <property type="match status" value="1"/>
</dbReference>
<dbReference type="OrthoDB" id="185346at2"/>
<keyword evidence="5" id="KW-1185">Reference proteome</keyword>
<evidence type="ECO:0000256" key="1">
    <source>
        <dbReference type="ARBA" id="ARBA00023015"/>
    </source>
</evidence>
<keyword evidence="2" id="KW-0238">DNA-binding</keyword>
<evidence type="ECO:0000259" key="4">
    <source>
        <dbReference type="PROSITE" id="PS01124"/>
    </source>
</evidence>
<dbReference type="InterPro" id="IPR050204">
    <property type="entry name" value="AraC_XylS_family_regulators"/>
</dbReference>
<evidence type="ECO:0000313" key="5">
    <source>
        <dbReference type="Proteomes" id="UP000675920"/>
    </source>
</evidence>
<feature type="domain" description="HTH araC/xylS-type" evidence="4">
    <location>
        <begin position="221"/>
        <end position="319"/>
    </location>
</feature>
<dbReference type="AlphaFoldDB" id="A0A8B6X850"/>
<proteinExistence type="predicted"/>
<dbReference type="GO" id="GO:0043565">
    <property type="term" value="F:sequence-specific DNA binding"/>
    <property type="evidence" value="ECO:0007669"/>
    <property type="project" value="InterPro"/>
</dbReference>
<keyword evidence="1" id="KW-0805">Transcription regulation</keyword>
<dbReference type="SUPFAM" id="SSF46689">
    <property type="entry name" value="Homeodomain-like"/>
    <property type="match status" value="2"/>
</dbReference>
<organism evidence="5 6">
    <name type="scientific">Derxia gummosa DSM 723</name>
    <dbReference type="NCBI Taxonomy" id="1121388"/>
    <lineage>
        <taxon>Bacteria</taxon>
        <taxon>Pseudomonadati</taxon>
        <taxon>Pseudomonadota</taxon>
        <taxon>Betaproteobacteria</taxon>
        <taxon>Burkholderiales</taxon>
        <taxon>Alcaligenaceae</taxon>
        <taxon>Derxia</taxon>
    </lineage>
</organism>
<accession>A0A8B6X850</accession>
<name>A0A8B6X850_9BURK</name>
<dbReference type="PANTHER" id="PTHR46796:SF12">
    <property type="entry name" value="HTH-TYPE DNA-BINDING TRANSCRIPTIONAL ACTIVATOR EUTR"/>
    <property type="match status" value="1"/>
</dbReference>
<dbReference type="InterPro" id="IPR018060">
    <property type="entry name" value="HTH_AraC"/>
</dbReference>
<dbReference type="PANTHER" id="PTHR46796">
    <property type="entry name" value="HTH-TYPE TRANSCRIPTIONAL ACTIVATOR RHAS-RELATED"/>
    <property type="match status" value="1"/>
</dbReference>
<dbReference type="Proteomes" id="UP000675920">
    <property type="component" value="Unplaced"/>
</dbReference>
<keyword evidence="3" id="KW-0804">Transcription</keyword>
<dbReference type="SMART" id="SM00342">
    <property type="entry name" value="HTH_ARAC"/>
    <property type="match status" value="1"/>
</dbReference>
<protein>
    <submittedName>
        <fullName evidence="6">Helix-turn-helix domain-containing protein</fullName>
    </submittedName>
</protein>
<dbReference type="Pfam" id="PF12833">
    <property type="entry name" value="HTH_18"/>
    <property type="match status" value="1"/>
</dbReference>